<keyword evidence="2" id="KW-1185">Reference proteome</keyword>
<dbReference type="KEGG" id="vg:4960768"/>
<gene>
    <name evidence="1" type="ORF">BTHphiE255_0044</name>
</gene>
<evidence type="ECO:0000313" key="2">
    <source>
        <dbReference type="Proteomes" id="UP000001434"/>
    </source>
</evidence>
<evidence type="ECO:0000313" key="1">
    <source>
        <dbReference type="EMBL" id="ABO60675.1"/>
    </source>
</evidence>
<name>A4JWN6_9CAUD</name>
<proteinExistence type="predicted"/>
<accession>A4JWN6</accession>
<sequence>MTTGSAEPAQRLRKAYAVDAALFFEVANKSKHRLPDRVHSRR</sequence>
<dbReference type="Proteomes" id="UP000001434">
    <property type="component" value="Segment"/>
</dbReference>
<dbReference type="RefSeq" id="YP_001111244.1">
    <property type="nucleotide sequence ID" value="NC_009237.1"/>
</dbReference>
<organism evidence="1 2">
    <name type="scientific">Burkholderia phage phiE255</name>
    <dbReference type="NCBI Taxonomy" id="2883942"/>
    <lineage>
        <taxon>Viruses</taxon>
        <taxon>Duplodnaviria</taxon>
        <taxon>Heunggongvirae</taxon>
        <taxon>Uroviricota</taxon>
        <taxon>Caudoviricetes</taxon>
        <taxon>Bcepmuvirus</taxon>
        <taxon>Bcepmuvirus E255</taxon>
    </lineage>
</organism>
<dbReference type="GeneID" id="4960768"/>
<protein>
    <submittedName>
        <fullName evidence="1">Uncharacterized protein</fullName>
    </submittedName>
</protein>
<dbReference type="EMBL" id="CP000622">
    <property type="protein sequence ID" value="ABO60675.1"/>
    <property type="molecule type" value="Genomic_DNA"/>
</dbReference>
<reference evidence="1 2" key="1">
    <citation type="submission" date="2007-03" db="EMBL/GenBank/DDBJ databases">
        <authorList>
            <person name="DeShazer D."/>
            <person name="Ronning C.M."/>
            <person name="Brinkac L.M."/>
            <person name="Nierman W.C."/>
        </authorList>
    </citation>
    <scope>NUCLEOTIDE SEQUENCE [LARGE SCALE GENOMIC DNA]</scope>
</reference>